<feature type="transmembrane region" description="Helical" evidence="6">
    <location>
        <begin position="88"/>
        <end position="109"/>
    </location>
</feature>
<evidence type="ECO:0000256" key="3">
    <source>
        <dbReference type="ARBA" id="ARBA00022989"/>
    </source>
</evidence>
<dbReference type="Pfam" id="PF05653">
    <property type="entry name" value="Mg_trans_NIPA"/>
    <property type="match status" value="1"/>
</dbReference>
<dbReference type="InterPro" id="IPR008521">
    <property type="entry name" value="Mg_trans_NIPA"/>
</dbReference>
<evidence type="ECO:0000256" key="2">
    <source>
        <dbReference type="ARBA" id="ARBA00022692"/>
    </source>
</evidence>
<reference evidence="7" key="1">
    <citation type="submission" date="2021-06" db="EMBL/GenBank/DDBJ databases">
        <authorList>
            <person name="Kallberg Y."/>
            <person name="Tangrot J."/>
            <person name="Rosling A."/>
        </authorList>
    </citation>
    <scope>NUCLEOTIDE SEQUENCE</scope>
    <source>
        <strain evidence="7">FL130A</strain>
    </source>
</reference>
<feature type="transmembrane region" description="Helical" evidence="6">
    <location>
        <begin position="115"/>
        <end position="134"/>
    </location>
</feature>
<evidence type="ECO:0000313" key="7">
    <source>
        <dbReference type="EMBL" id="CAG8441856.1"/>
    </source>
</evidence>
<keyword evidence="8" id="KW-1185">Reference proteome</keyword>
<evidence type="ECO:0000256" key="5">
    <source>
        <dbReference type="SAM" id="MobiDB-lite"/>
    </source>
</evidence>
<dbReference type="OrthoDB" id="165382at2759"/>
<keyword evidence="3 6" id="KW-1133">Transmembrane helix</keyword>
<dbReference type="InterPro" id="IPR037185">
    <property type="entry name" value="EmrE-like"/>
</dbReference>
<dbReference type="Proteomes" id="UP000789508">
    <property type="component" value="Unassembled WGS sequence"/>
</dbReference>
<evidence type="ECO:0000313" key="8">
    <source>
        <dbReference type="Proteomes" id="UP000789508"/>
    </source>
</evidence>
<dbReference type="SUPFAM" id="SSF103481">
    <property type="entry name" value="Multidrug resistance efflux transporter EmrE"/>
    <property type="match status" value="1"/>
</dbReference>
<dbReference type="PANTHER" id="PTHR12570:SF65">
    <property type="entry name" value="MAGNESIUM TRANSPORTER NIPA9-RELATED"/>
    <property type="match status" value="1"/>
</dbReference>
<dbReference type="GO" id="GO:0015095">
    <property type="term" value="F:magnesium ion transmembrane transporter activity"/>
    <property type="evidence" value="ECO:0007669"/>
    <property type="project" value="InterPro"/>
</dbReference>
<keyword evidence="2 6" id="KW-0812">Transmembrane</keyword>
<protein>
    <submittedName>
        <fullName evidence="7">6485_t:CDS:1</fullName>
    </submittedName>
</protein>
<dbReference type="EMBL" id="CAJVPS010000021">
    <property type="protein sequence ID" value="CAG8441856.1"/>
    <property type="molecule type" value="Genomic_DNA"/>
</dbReference>
<proteinExistence type="predicted"/>
<name>A0A9N8V4H5_9GLOM</name>
<dbReference type="PANTHER" id="PTHR12570">
    <property type="match status" value="1"/>
</dbReference>
<comment type="subcellular location">
    <subcellularLocation>
        <location evidence="1">Membrane</location>
        <topology evidence="1">Multi-pass membrane protein</topology>
    </subcellularLocation>
</comment>
<sequence length="569" mass="63077">MWPPIYNLPLPEVKSFIGVIFAVTGNILISIALNVQKYAHNELEELQLSKLRPANYSTTNRSHRPPSDRYEVLLNPETDDYLYLHSKAWWLGILLMITGEVGNFIAYAFAPASLVAPLGTIALISNVILAPIMLKETFRKQDLLGIVIAIFGAIVVVINSKADEVKLDPAAIIAALSKTNSLIYFAITISLIFFLMSISDEIGPRFIFVDLSLVALFGGYTVLSTKAISSMLTMTFVLMFEAGITWVLLFVLIVTAVAQIKYLNKALQRFDSTQVIPTQFVLFTISAIIGSAVLYDDFAEMDFWKGLYFLAGCLMTFFGVFFITSNRNKPVLGDHQLVRQTPSRVGSLLIDPFHHPVRSDSHAMYNGVNDLESSYHPYSLYGSQRTRATNIPRRHSLYSNETHSSTPLLHGEYNRHDSLLRTMMHGRFSTSSLTAGVSQALNSVGARHSHALGLGQVFENYLLKMEEEQNINSINNADTNGIHRRSLSVPPPNASRRTSYTNSSYYDETSGYNTDSVNTDDEVRTVSGLTTSSANSSQLGYLATGPRDLQLAKQPLGLMGKSSLKVKIE</sequence>
<feature type="region of interest" description="Disordered" evidence="5">
    <location>
        <begin position="476"/>
        <end position="519"/>
    </location>
</feature>
<feature type="transmembrane region" description="Helical" evidence="6">
    <location>
        <begin position="206"/>
        <end position="223"/>
    </location>
</feature>
<keyword evidence="4 6" id="KW-0472">Membrane</keyword>
<evidence type="ECO:0000256" key="1">
    <source>
        <dbReference type="ARBA" id="ARBA00004141"/>
    </source>
</evidence>
<comment type="caution">
    <text evidence="7">The sequence shown here is derived from an EMBL/GenBank/DDBJ whole genome shotgun (WGS) entry which is preliminary data.</text>
</comment>
<feature type="transmembrane region" description="Helical" evidence="6">
    <location>
        <begin position="275"/>
        <end position="295"/>
    </location>
</feature>
<organism evidence="7 8">
    <name type="scientific">Ambispora leptoticha</name>
    <dbReference type="NCBI Taxonomy" id="144679"/>
    <lineage>
        <taxon>Eukaryota</taxon>
        <taxon>Fungi</taxon>
        <taxon>Fungi incertae sedis</taxon>
        <taxon>Mucoromycota</taxon>
        <taxon>Glomeromycotina</taxon>
        <taxon>Glomeromycetes</taxon>
        <taxon>Archaeosporales</taxon>
        <taxon>Ambisporaceae</taxon>
        <taxon>Ambispora</taxon>
    </lineage>
</organism>
<gene>
    <name evidence="7" type="ORF">ALEPTO_LOCUS376</name>
</gene>
<feature type="transmembrane region" description="Helical" evidence="6">
    <location>
        <begin position="143"/>
        <end position="162"/>
    </location>
</feature>
<feature type="transmembrane region" description="Helical" evidence="6">
    <location>
        <begin position="182"/>
        <end position="199"/>
    </location>
</feature>
<feature type="transmembrane region" description="Helical" evidence="6">
    <location>
        <begin position="307"/>
        <end position="324"/>
    </location>
</feature>
<dbReference type="GO" id="GO:0016020">
    <property type="term" value="C:membrane"/>
    <property type="evidence" value="ECO:0007669"/>
    <property type="project" value="UniProtKB-SubCell"/>
</dbReference>
<evidence type="ECO:0000256" key="6">
    <source>
        <dbReference type="SAM" id="Phobius"/>
    </source>
</evidence>
<dbReference type="AlphaFoldDB" id="A0A9N8V4H5"/>
<feature type="transmembrane region" description="Helical" evidence="6">
    <location>
        <begin position="243"/>
        <end position="263"/>
    </location>
</feature>
<feature type="compositionally biased region" description="Low complexity" evidence="5">
    <location>
        <begin position="495"/>
        <end position="506"/>
    </location>
</feature>
<feature type="transmembrane region" description="Helical" evidence="6">
    <location>
        <begin position="15"/>
        <end position="35"/>
    </location>
</feature>
<accession>A0A9N8V4H5</accession>
<evidence type="ECO:0000256" key="4">
    <source>
        <dbReference type="ARBA" id="ARBA00023136"/>
    </source>
</evidence>